<evidence type="ECO:0000256" key="1">
    <source>
        <dbReference type="SAM" id="MobiDB-lite"/>
    </source>
</evidence>
<name>A0ABV2HE54_9HYPH</name>
<dbReference type="Proteomes" id="UP001549031">
    <property type="component" value="Unassembled WGS sequence"/>
</dbReference>
<reference evidence="2 3" key="1">
    <citation type="submission" date="2024-06" db="EMBL/GenBank/DDBJ databases">
        <title>Genomic Encyclopedia of Type Strains, Phase IV (KMG-IV): sequencing the most valuable type-strain genomes for metagenomic binning, comparative biology and taxonomic classification.</title>
        <authorList>
            <person name="Goeker M."/>
        </authorList>
    </citation>
    <scope>NUCLEOTIDE SEQUENCE [LARGE SCALE GENOMIC DNA]</scope>
    <source>
        <strain evidence="2 3">DSM 105042</strain>
    </source>
</reference>
<evidence type="ECO:0000313" key="2">
    <source>
        <dbReference type="EMBL" id="MET3588824.1"/>
    </source>
</evidence>
<sequence length="32" mass="3942">MRNHLMISEPIKRKKRKLLPSYSRQPGLFMER</sequence>
<comment type="caution">
    <text evidence="2">The sequence shown here is derived from an EMBL/GenBank/DDBJ whole genome shotgun (WGS) entry which is preliminary data.</text>
</comment>
<protein>
    <recommendedName>
        <fullName evidence="4">Transposase</fullName>
    </recommendedName>
</protein>
<organism evidence="2 3">
    <name type="scientific">Pseudorhizobium tarimense</name>
    <dbReference type="NCBI Taxonomy" id="1079109"/>
    <lineage>
        <taxon>Bacteria</taxon>
        <taxon>Pseudomonadati</taxon>
        <taxon>Pseudomonadota</taxon>
        <taxon>Alphaproteobacteria</taxon>
        <taxon>Hyphomicrobiales</taxon>
        <taxon>Rhizobiaceae</taxon>
        <taxon>Rhizobium/Agrobacterium group</taxon>
        <taxon>Pseudorhizobium</taxon>
    </lineage>
</organism>
<proteinExistence type="predicted"/>
<accession>A0ABV2HE54</accession>
<evidence type="ECO:0000313" key="3">
    <source>
        <dbReference type="Proteomes" id="UP001549031"/>
    </source>
</evidence>
<dbReference type="EMBL" id="JBEPLJ010000036">
    <property type="protein sequence ID" value="MET3588824.1"/>
    <property type="molecule type" value="Genomic_DNA"/>
</dbReference>
<keyword evidence="3" id="KW-1185">Reference proteome</keyword>
<gene>
    <name evidence="2" type="ORF">ABID21_004964</name>
</gene>
<evidence type="ECO:0008006" key="4">
    <source>
        <dbReference type="Google" id="ProtNLM"/>
    </source>
</evidence>
<feature type="region of interest" description="Disordered" evidence="1">
    <location>
        <begin position="1"/>
        <end position="32"/>
    </location>
</feature>